<keyword evidence="8" id="KW-1185">Reference proteome</keyword>
<name>A0A7D5E7X3_9EURY</name>
<protein>
    <submittedName>
        <fullName evidence="7">Oligosaccharide flippase family protein</fullName>
    </submittedName>
</protein>
<feature type="transmembrane region" description="Helical" evidence="6">
    <location>
        <begin position="34"/>
        <end position="53"/>
    </location>
</feature>
<evidence type="ECO:0000256" key="6">
    <source>
        <dbReference type="SAM" id="Phobius"/>
    </source>
</evidence>
<feature type="transmembrane region" description="Helical" evidence="6">
    <location>
        <begin position="376"/>
        <end position="394"/>
    </location>
</feature>
<reference evidence="7 8" key="1">
    <citation type="submission" date="2020-06" db="EMBL/GenBank/DDBJ databases">
        <title>Methanolobus halotolerans sp. nov., isolated from a saline lake Tus in Siberia.</title>
        <authorList>
            <person name="Shen Y."/>
            <person name="Chen S.-C."/>
            <person name="Lai M.-C."/>
            <person name="Huang H.-H."/>
            <person name="Chiu H.-H."/>
            <person name="Tang S.-L."/>
            <person name="Rogozin D.Y."/>
            <person name="Degermendzhy A.G."/>
        </authorList>
    </citation>
    <scope>NUCLEOTIDE SEQUENCE [LARGE SCALE GENOMIC DNA]</scope>
    <source>
        <strain evidence="7 8">DSM 21339</strain>
    </source>
</reference>
<organism evidence="7 8">
    <name type="scientific">Methanolobus zinderi</name>
    <dbReference type="NCBI Taxonomy" id="536044"/>
    <lineage>
        <taxon>Archaea</taxon>
        <taxon>Methanobacteriati</taxon>
        <taxon>Methanobacteriota</taxon>
        <taxon>Stenosarchaea group</taxon>
        <taxon>Methanomicrobia</taxon>
        <taxon>Methanosarcinales</taxon>
        <taxon>Methanosarcinaceae</taxon>
        <taxon>Methanolobus</taxon>
    </lineage>
</organism>
<evidence type="ECO:0000256" key="2">
    <source>
        <dbReference type="ARBA" id="ARBA00022475"/>
    </source>
</evidence>
<proteinExistence type="predicted"/>
<sequence length="429" mass="48165">MKESFIPGFVKEKRKISIDRLFLSLKDPLYRNSLFLLLGRLLNVGMGFLFWLIAARLYPTGEVGIATALITSLGLIVFISSLGFNFSLIRYININVKENVLSTSIIITTVAAAIVAIAYLVIVNNVLHSISILQKTGYALFFFITVVVNSVFFMSGEAFKALRDTRDFFLQNLALAIRVPLLLPFVFMGNFGIFGAIGVTYMISTVFSLHLLLKRANIIPKIDKEYLKESFTFSSGNYVSNLLYESPALMMPTIILSLLGEEEAALYYIAYSVSNLIWIAPMAISTSLFVEGSYGEGIKRNLIRSGVVVFILLIPSILIVYIFGSTILQIFGEDYVEALSLLHILVLSSFFVVLHNFFVPVLNIQMKVKELMKVNFIRFSLLLGLSYVLLGEYGVVGFGYAWMLSYMVLTLVMLRISWREGWICIGKNK</sequence>
<feature type="transmembrane region" description="Helical" evidence="6">
    <location>
        <begin position="302"/>
        <end position="324"/>
    </location>
</feature>
<feature type="transmembrane region" description="Helical" evidence="6">
    <location>
        <begin position="100"/>
        <end position="122"/>
    </location>
</feature>
<keyword evidence="3 6" id="KW-0812">Transmembrane</keyword>
<dbReference type="OrthoDB" id="101719at2157"/>
<dbReference type="InterPro" id="IPR002797">
    <property type="entry name" value="Polysacc_synth"/>
</dbReference>
<evidence type="ECO:0000256" key="5">
    <source>
        <dbReference type="ARBA" id="ARBA00023136"/>
    </source>
</evidence>
<dbReference type="AlphaFoldDB" id="A0A7D5E7X3"/>
<keyword evidence="2" id="KW-1003">Cell membrane</keyword>
<dbReference type="PANTHER" id="PTHR30250:SF11">
    <property type="entry name" value="O-ANTIGEN TRANSPORTER-RELATED"/>
    <property type="match status" value="1"/>
</dbReference>
<evidence type="ECO:0000313" key="7">
    <source>
        <dbReference type="EMBL" id="QLC49958.1"/>
    </source>
</evidence>
<feature type="transmembrane region" description="Helical" evidence="6">
    <location>
        <begin position="193"/>
        <end position="213"/>
    </location>
</feature>
<evidence type="ECO:0000256" key="3">
    <source>
        <dbReference type="ARBA" id="ARBA00022692"/>
    </source>
</evidence>
<evidence type="ECO:0000313" key="8">
    <source>
        <dbReference type="Proteomes" id="UP000509594"/>
    </source>
</evidence>
<dbReference type="Proteomes" id="UP000509594">
    <property type="component" value="Chromosome"/>
</dbReference>
<dbReference type="KEGG" id="mzi:HWN40_06710"/>
<feature type="transmembrane region" description="Helical" evidence="6">
    <location>
        <begin position="168"/>
        <end position="187"/>
    </location>
</feature>
<comment type="subcellular location">
    <subcellularLocation>
        <location evidence="1">Cell membrane</location>
        <topology evidence="1">Multi-pass membrane protein</topology>
    </subcellularLocation>
</comment>
<dbReference type="InterPro" id="IPR050833">
    <property type="entry name" value="Poly_Biosynth_Transport"/>
</dbReference>
<feature type="transmembrane region" description="Helical" evidence="6">
    <location>
        <begin position="137"/>
        <end position="156"/>
    </location>
</feature>
<keyword evidence="4 6" id="KW-1133">Transmembrane helix</keyword>
<evidence type="ECO:0000256" key="1">
    <source>
        <dbReference type="ARBA" id="ARBA00004651"/>
    </source>
</evidence>
<feature type="transmembrane region" description="Helical" evidence="6">
    <location>
        <begin position="344"/>
        <end position="364"/>
    </location>
</feature>
<keyword evidence="5 6" id="KW-0472">Membrane</keyword>
<dbReference type="EMBL" id="CP058215">
    <property type="protein sequence ID" value="QLC49958.1"/>
    <property type="molecule type" value="Genomic_DNA"/>
</dbReference>
<feature type="transmembrane region" description="Helical" evidence="6">
    <location>
        <begin position="65"/>
        <end position="88"/>
    </location>
</feature>
<feature type="transmembrane region" description="Helical" evidence="6">
    <location>
        <begin position="242"/>
        <end position="259"/>
    </location>
</feature>
<accession>A0A7D5E7X3</accession>
<feature type="transmembrane region" description="Helical" evidence="6">
    <location>
        <begin position="400"/>
        <end position="418"/>
    </location>
</feature>
<dbReference type="PANTHER" id="PTHR30250">
    <property type="entry name" value="PST FAMILY PREDICTED COLANIC ACID TRANSPORTER"/>
    <property type="match status" value="1"/>
</dbReference>
<dbReference type="Pfam" id="PF01943">
    <property type="entry name" value="Polysacc_synt"/>
    <property type="match status" value="1"/>
</dbReference>
<dbReference type="GO" id="GO:0005886">
    <property type="term" value="C:plasma membrane"/>
    <property type="evidence" value="ECO:0007669"/>
    <property type="project" value="UniProtKB-SubCell"/>
</dbReference>
<feature type="transmembrane region" description="Helical" evidence="6">
    <location>
        <begin position="265"/>
        <end position="290"/>
    </location>
</feature>
<gene>
    <name evidence="7" type="ORF">HWN40_06710</name>
</gene>
<evidence type="ECO:0000256" key="4">
    <source>
        <dbReference type="ARBA" id="ARBA00022989"/>
    </source>
</evidence>